<reference evidence="20" key="1">
    <citation type="submission" date="2020-06" db="EMBL/GenBank/DDBJ databases">
        <title>A chromosome-scale genome assembly of Talaromyces rugulosus W13939.</title>
        <authorList>
            <person name="Wang B."/>
            <person name="Guo L."/>
            <person name="Ye K."/>
            <person name="Wang L."/>
        </authorList>
    </citation>
    <scope>NUCLEOTIDE SEQUENCE [LARGE SCALE GENOMIC DNA]</scope>
    <source>
        <strain evidence="20">W13939</strain>
    </source>
</reference>
<dbReference type="PROSITE" id="PS00463">
    <property type="entry name" value="ZN2_CY6_FUNGAL_1"/>
    <property type="match status" value="1"/>
</dbReference>
<evidence type="ECO:0000256" key="1">
    <source>
        <dbReference type="ARBA" id="ARBA00022692"/>
    </source>
</evidence>
<evidence type="ECO:0000259" key="18">
    <source>
        <dbReference type="PROSITE" id="PS51715"/>
    </source>
</evidence>
<dbReference type="Pfam" id="PF05879">
    <property type="entry name" value="RHD3_GTPase"/>
    <property type="match status" value="1"/>
</dbReference>
<feature type="domain" description="Major facilitator superfamily (MFS) profile" evidence="17">
    <location>
        <begin position="85"/>
        <end position="573"/>
    </location>
</feature>
<keyword evidence="2 13" id="KW-0547">Nucleotide-binding</keyword>
<keyword evidence="1 13" id="KW-0812">Transmembrane</keyword>
<evidence type="ECO:0000256" key="7">
    <source>
        <dbReference type="ARBA" id="ARBA00023054"/>
    </source>
</evidence>
<evidence type="ECO:0000256" key="8">
    <source>
        <dbReference type="ARBA" id="ARBA00023125"/>
    </source>
</evidence>
<dbReference type="PANTHER" id="PTHR45923">
    <property type="entry name" value="PROTEIN SEY1"/>
    <property type="match status" value="1"/>
</dbReference>
<keyword evidence="10 13" id="KW-0472">Membrane</keyword>
<feature type="topological domain" description="Cytoplasmic" evidence="13">
    <location>
        <begin position="1"/>
        <end position="2157"/>
    </location>
</feature>
<feature type="compositionally biased region" description="Low complexity" evidence="14">
    <location>
        <begin position="27"/>
        <end position="46"/>
    </location>
</feature>
<feature type="transmembrane region" description="Helical" evidence="15">
    <location>
        <begin position="311"/>
        <end position="328"/>
    </location>
</feature>
<feature type="region of interest" description="Disordered" evidence="14">
    <location>
        <begin position="1"/>
        <end position="71"/>
    </location>
</feature>
<dbReference type="PROSITE" id="PS51715">
    <property type="entry name" value="G_GB1_RHD3"/>
    <property type="match status" value="1"/>
</dbReference>
<feature type="transmembrane region" description="Helical" evidence="15">
    <location>
        <begin position="240"/>
        <end position="259"/>
    </location>
</feature>
<dbReference type="Pfam" id="PF20428">
    <property type="entry name" value="Sey1_3HB"/>
    <property type="match status" value="1"/>
</dbReference>
<dbReference type="Proteomes" id="UP000509510">
    <property type="component" value="Chromosome VI"/>
</dbReference>
<dbReference type="SUPFAM" id="SSF57701">
    <property type="entry name" value="Zn2/Cys6 DNA-binding domain"/>
    <property type="match status" value="1"/>
</dbReference>
<dbReference type="SMART" id="SM00066">
    <property type="entry name" value="GAL4"/>
    <property type="match status" value="1"/>
</dbReference>
<protein>
    <submittedName>
        <fullName evidence="19">Uncharacterized protein</fullName>
    </submittedName>
</protein>
<dbReference type="OrthoDB" id="1597724at2759"/>
<dbReference type="Gene3D" id="1.20.1250.20">
    <property type="entry name" value="MFS general substrate transporter like domains"/>
    <property type="match status" value="1"/>
</dbReference>
<dbReference type="CDD" id="cd12148">
    <property type="entry name" value="fungal_TF_MHR"/>
    <property type="match status" value="1"/>
</dbReference>
<feature type="transmembrane region" description="Helical" evidence="15">
    <location>
        <begin position="280"/>
        <end position="299"/>
    </location>
</feature>
<dbReference type="InterPro" id="IPR020846">
    <property type="entry name" value="MFS_dom"/>
</dbReference>
<feature type="compositionally biased region" description="Polar residues" evidence="14">
    <location>
        <begin position="1222"/>
        <end position="1246"/>
    </location>
</feature>
<evidence type="ECO:0000256" key="12">
    <source>
        <dbReference type="ARBA" id="ARBA00023242"/>
    </source>
</evidence>
<sequence length="2276" mass="253000">MSTVEPNPQPTRASSLSGHTVVHGYGSDSPIVRPKSSSSPSLSNESNVEKLSIDRNGYDTPKETDAATVEEEEGQYPKAAALVFILVATLLSMFLVALDMTIVATAIPQITDDFHSLDQVAWYGSAFFLTLASFQSTWGKGYKYFALKPTYMLAIFIFEIGSLICAVAQSSTTLIVGRAIAGVGAAGIASGVYIIIGFSAPPRQRAAFTGLLGATYSIASVAGPLLGGVFTSNVSWRWCFYINLPIGGIAAAIIFFFFTAPPASKPIPAPIKEKLLQMDFPGTFTIMAACICYLLALQWAGVSKAWGDSEIIGLLVGFGLLIIAFVGVEWYQGERALIPFRLFKQRNVAVATIYVLFVVGPMFVMIYYLPIYFQSIKDVSASQSGVRNVPLILATSIMSIVSGVLITIYGQFAYLMILAAVIETIGAGLIYTFEVDTSASKWIGYQVVCGVGVGIGVQISIIVNQATVDPSDLANVSAVTLFFQTIGGAFWVSAAQAAFTNRLVQKLPEYAPGIDPALVVATGATELRNLFTAEQLTGILQAYMSGLKLTFLLSIVLGGVAVIISVFPKWSSLKGKIDPGMGGIRLEIMSATGFLEPSGPPRKKMRKGTKSCTECRRRKIRCTYDADRPNVCNECHSRGTTCVDQELGTLDPNVAGVLSGEQPYSLRERVTQLENVVRDILQRVDLPTPRVSTSPTQQPQPDTVGICYGESASIPINSKLMDAPISESQHSEHAPVLQLFNNNIVSRTEETGTCPEDPDTNTRAEGLTPKANAVRTQLLKLVPCRPDMLKIRNAVTFWWAAWHYMFPEISDGYRSGLIGDDDFFDTPSSPGELAKFLICWLMSIEQLPQDFNYAGLQNPFDPQEYTERVISDISRLVIYDEDLASTLPGLEAMVLMSKWYTNLGRPRKAWLLNRRAIELGQLSGLHISTRKDPRPDDVLYDRRLKLWAFIGLNDRFLGLLFGLPYAIQENSFRPQVERRLKNEKPTLETFVLRVALIMAPMIDRNMDDPDNMSLAATLKLEQELETQLRAMPERFWAQQPNTKFNTIEEQNDNLIAPFMYHFLRMILHLPFMLKSYGDRRYQYSQDTALESARCCLDAYRELRSWEGMNPYICRVIDFQAFNAAMLLVINLVGYAEDAPNHSQEQDEKDWSLVETTIQVLRKAAAHPTGTVAAQSVNILQGISQSVANMEDVDTQMKCKVTVPYFGVITVSPGKKKIKTRNRFNPNQLTPSNSSGYYSQTPQSSERASPFQIYTPPHSTSSDQQPSSTANNWPSSSFPVDDSRVQLENMVAFPNTGIMDHNSFTGFTMGNDNLGAWSNLNLDLDLDQGWNLNCLSVVHNNQPRTAERPCPSLCLRIALSRTRFARSHDVHLGNSQPSISPFSRPSSCHPVESEKKMANRPRAESRSYTAPDVIATNGHFASVGDAAHDPKAYEHGVQVIDGEKDFNSNLSKYLTLEDVTNAGFNYHLISVFGSQSTGKSTLLNNLFGTQFSVMADRERRQTTKGIWMSKNKVTHEDPNLRMADNILVMDVEGTDGRERGENQDFERKSALFALATSEVLIVNIWEHQVGLYQGANMGLLKTVFEVNLQLFLKDKNTTHRSLLFFVIRDFMGSTPLKNLEDTLLEDLSRIWASLSKPEGLEKSTIHDYFDFAFYGLPHKGYKPDEFVAEVRKLGTRFREGRKSRKEQILGDSSSENGILLPDYHRRIPADGFAHYAEGIWDQITNNKDLDLPTQQELLAQFRCDEIARGVVVTFDEAIIPFEDKQAAGVRAGAPLVLGGLGVAMRNARVKALKNFETEASRYHKGVYKVKKAELEGKLDTRLKGLFQGQLTAAHKAGVKEFSDSVSNAVKSGQKKGASYDFAEIVKRETKAAIERFEKEARTSLVEGAPWSSYKQELNLYQKDLAEVSGQLRRDEMRRLATRVERWVRSRLGDSVGLEFNSLGSGRGGSGAPETGDKPAESQIWDRIWNLFVETVLDAERRFTDRATSFDASVDEVDVGLWRLRRKSWIALRGKVEEEMMEGNLLLKLRENFEDKFRYDESGVPRIWRPTDDIEGIYKGARESTLTLIPLLSRFRLADKDAPPPLDRWIGHTPSSASAADEEDLTPIGGVDEDEGKSLEEEVTILNDAKRQDLTVRFKKAADGVYVEAKRSAIGGITQVPLYFYGLLLALGWNEIWAVLRNPAYFFLLFVCAVGAYVTYQLNLWGPMLKMADAASRQALEEGKKRLREFLESSDTGRQAMAMSANATGHGGEEYEMSSLRSKKKAADEGEDEDVEDI</sequence>
<feature type="transmembrane region" description="Helical" evidence="15">
    <location>
        <begin position="443"/>
        <end position="464"/>
    </location>
</feature>
<feature type="compositionally biased region" description="Polar residues" evidence="14">
    <location>
        <begin position="1256"/>
        <end position="1277"/>
    </location>
</feature>
<feature type="compositionally biased region" description="Acidic residues" evidence="14">
    <location>
        <begin position="2098"/>
        <end position="2111"/>
    </location>
</feature>
<feature type="transmembrane region" description="Helical" evidence="15">
    <location>
        <begin position="476"/>
        <end position="499"/>
    </location>
</feature>
<comment type="similarity">
    <text evidence="13">Belongs to the TRAFAC class dynamin-like GTPase superfamily. GB1/RHD3 GTPase family. RHD3 subfamily.</text>
</comment>
<dbReference type="Gene3D" id="4.10.240.10">
    <property type="entry name" value="Zn(2)-C6 fungal-type DNA-binding domain"/>
    <property type="match status" value="1"/>
</dbReference>
<dbReference type="HAMAP" id="MF_03109">
    <property type="entry name" value="Sey1"/>
    <property type="match status" value="1"/>
</dbReference>
<evidence type="ECO:0000256" key="13">
    <source>
        <dbReference type="HAMAP-Rule" id="MF_03109"/>
    </source>
</evidence>
<keyword evidence="6" id="KW-0805">Transcription regulation</keyword>
<feature type="domain" description="Zn(2)-C6 fungal-type" evidence="16">
    <location>
        <begin position="611"/>
        <end position="644"/>
    </location>
</feature>
<feature type="topological domain" description="Lumenal" evidence="13">
    <location>
        <begin position="2179"/>
        <end position="2181"/>
    </location>
</feature>
<evidence type="ECO:0000256" key="10">
    <source>
        <dbReference type="ARBA" id="ARBA00023136"/>
    </source>
</evidence>
<dbReference type="Pfam" id="PF07690">
    <property type="entry name" value="MFS_1"/>
    <property type="match status" value="1"/>
</dbReference>
<feature type="transmembrane region" description="Helical" evidence="15">
    <location>
        <begin position="2182"/>
        <end position="2200"/>
    </location>
</feature>
<feature type="compositionally biased region" description="Basic and acidic residues" evidence="14">
    <location>
        <begin position="47"/>
        <end position="65"/>
    </location>
</feature>
<dbReference type="CDD" id="cd01851">
    <property type="entry name" value="GBP"/>
    <property type="match status" value="1"/>
</dbReference>
<feature type="transmembrane region" description="Helical" evidence="15">
    <location>
        <begin position="175"/>
        <end position="196"/>
    </location>
</feature>
<feature type="transmembrane region" description="Helical" evidence="15">
    <location>
        <begin position="81"/>
        <end position="108"/>
    </location>
</feature>
<feature type="transmembrane region" description="Helical" evidence="15">
    <location>
        <begin position="549"/>
        <end position="567"/>
    </location>
</feature>
<dbReference type="GO" id="GO:0005789">
    <property type="term" value="C:endoplasmic reticulum membrane"/>
    <property type="evidence" value="ECO:0007669"/>
    <property type="project" value="UniProtKB-SubCell"/>
</dbReference>
<feature type="transmembrane region" description="Helical" evidence="15">
    <location>
        <begin position="150"/>
        <end position="169"/>
    </location>
</feature>
<keyword evidence="7" id="KW-0175">Coiled coil</keyword>
<keyword evidence="8" id="KW-0238">DNA-binding</keyword>
<dbReference type="PROSITE" id="PS50048">
    <property type="entry name" value="ZN2_CY6_FUNGAL_2"/>
    <property type="match status" value="1"/>
</dbReference>
<feature type="transmembrane region" description="Helical" evidence="15">
    <location>
        <begin position="120"/>
        <end position="138"/>
    </location>
</feature>
<feature type="transmembrane region" description="Helical" evidence="15">
    <location>
        <begin position="208"/>
        <end position="228"/>
    </location>
</feature>
<feature type="compositionally biased region" description="Acidic residues" evidence="14">
    <location>
        <begin position="2267"/>
        <end position="2276"/>
    </location>
</feature>
<dbReference type="GO" id="GO:0000981">
    <property type="term" value="F:DNA-binding transcription factor activity, RNA polymerase II-specific"/>
    <property type="evidence" value="ECO:0007669"/>
    <property type="project" value="InterPro"/>
</dbReference>
<feature type="binding site" evidence="13">
    <location>
        <begin position="1472"/>
        <end position="1479"/>
    </location>
    <ligand>
        <name>GTP</name>
        <dbReference type="ChEBI" id="CHEBI:37565"/>
    </ligand>
</feature>
<feature type="region of interest" description="Disordered" evidence="14">
    <location>
        <begin position="1216"/>
        <end position="1280"/>
    </location>
</feature>
<dbReference type="FunFam" id="1.20.1250.20:FF:000196">
    <property type="entry name" value="MFS toxin efflux pump (AflT)"/>
    <property type="match status" value="1"/>
</dbReference>
<dbReference type="InterPro" id="IPR036864">
    <property type="entry name" value="Zn2-C6_fun-type_DNA-bd_sf"/>
</dbReference>
<feature type="transmembrane region" description="Helical" evidence="15">
    <location>
        <begin position="413"/>
        <end position="431"/>
    </location>
</feature>
<feature type="transmembrane region" description="Helical" evidence="15">
    <location>
        <begin position="389"/>
        <end position="406"/>
    </location>
</feature>
<dbReference type="GO" id="GO:0008270">
    <property type="term" value="F:zinc ion binding"/>
    <property type="evidence" value="ECO:0007669"/>
    <property type="project" value="InterPro"/>
</dbReference>
<name>A0A7H8RCD8_TALRU</name>
<proteinExistence type="inferred from homology"/>
<keyword evidence="3 13" id="KW-0378">Hydrolase</keyword>
<keyword evidence="4 13" id="KW-0256">Endoplasmic reticulum</keyword>
<dbReference type="InterPro" id="IPR008803">
    <property type="entry name" value="RHD3/Sey1"/>
</dbReference>
<dbReference type="GO" id="GO:0022857">
    <property type="term" value="F:transmembrane transporter activity"/>
    <property type="evidence" value="ECO:0007669"/>
    <property type="project" value="InterPro"/>
</dbReference>
<keyword evidence="11" id="KW-0804">Transcription</keyword>
<comment type="subcellular location">
    <subcellularLocation>
        <location evidence="13">Endoplasmic reticulum membrane</location>
        <topology evidence="13">Multi-pass membrane protein</topology>
    </subcellularLocation>
    <text evidence="13">Enriched in the cortical ER. Concentrated in punctae along the ER tubules.</text>
</comment>
<gene>
    <name evidence="13" type="primary">SEY1</name>
    <name evidence="19" type="ORF">TRUGW13939_11313</name>
</gene>
<keyword evidence="5 13" id="KW-1133">Transmembrane helix</keyword>
<dbReference type="FunFam" id="3.40.50.300:FF:000727">
    <property type="entry name" value="Protein SEY1 homolog"/>
    <property type="match status" value="1"/>
</dbReference>
<dbReference type="GO" id="GO:0003924">
    <property type="term" value="F:GTPase activity"/>
    <property type="evidence" value="ECO:0007669"/>
    <property type="project" value="UniProtKB-UniRule"/>
</dbReference>
<feature type="domain" description="GB1/RHD3-type G" evidence="18">
    <location>
        <begin position="1462"/>
        <end position="1715"/>
    </location>
</feature>
<dbReference type="GO" id="GO:0005525">
    <property type="term" value="F:GTP binding"/>
    <property type="evidence" value="ECO:0007669"/>
    <property type="project" value="UniProtKB-UniRule"/>
</dbReference>
<accession>A0A7H8RCD8</accession>
<dbReference type="InterPro" id="IPR046758">
    <property type="entry name" value="Sey1/RHD3-like_3HB"/>
</dbReference>
<evidence type="ECO:0000256" key="5">
    <source>
        <dbReference type="ARBA" id="ARBA00022989"/>
    </source>
</evidence>
<evidence type="ECO:0000259" key="16">
    <source>
        <dbReference type="PROSITE" id="PS50048"/>
    </source>
</evidence>
<dbReference type="InterPro" id="IPR011701">
    <property type="entry name" value="MFS"/>
</dbReference>
<evidence type="ECO:0000256" key="15">
    <source>
        <dbReference type="SAM" id="Phobius"/>
    </source>
</evidence>
<feature type="compositionally biased region" description="Polar residues" evidence="14">
    <location>
        <begin position="1372"/>
        <end position="1385"/>
    </location>
</feature>
<dbReference type="SUPFAM" id="SSF52540">
    <property type="entry name" value="P-loop containing nucleoside triphosphate hydrolases"/>
    <property type="match status" value="1"/>
</dbReference>
<feature type="region of interest" description="Disordered" evidence="14">
    <location>
        <begin position="2086"/>
        <end position="2111"/>
    </location>
</feature>
<keyword evidence="20" id="KW-1185">Reference proteome</keyword>
<feature type="region of interest" description="Disordered" evidence="14">
    <location>
        <begin position="1369"/>
        <end position="1407"/>
    </location>
</feature>
<dbReference type="PROSITE" id="PS50850">
    <property type="entry name" value="MFS"/>
    <property type="match status" value="1"/>
</dbReference>
<evidence type="ECO:0000313" key="19">
    <source>
        <dbReference type="EMBL" id="QKX64140.1"/>
    </source>
</evidence>
<evidence type="ECO:0000256" key="3">
    <source>
        <dbReference type="ARBA" id="ARBA00022801"/>
    </source>
</evidence>
<evidence type="ECO:0000313" key="20">
    <source>
        <dbReference type="Proteomes" id="UP000509510"/>
    </source>
</evidence>
<evidence type="ECO:0000256" key="2">
    <source>
        <dbReference type="ARBA" id="ARBA00022741"/>
    </source>
</evidence>
<evidence type="ECO:0000256" key="6">
    <source>
        <dbReference type="ARBA" id="ARBA00023015"/>
    </source>
</evidence>
<feature type="region of interest" description="Disordered" evidence="14">
    <location>
        <begin position="2232"/>
        <end position="2276"/>
    </location>
</feature>
<feature type="topological domain" description="Cytoplasmic" evidence="13">
    <location>
        <begin position="2203"/>
        <end position="2276"/>
    </location>
</feature>
<evidence type="ECO:0000256" key="9">
    <source>
        <dbReference type="ARBA" id="ARBA00023134"/>
    </source>
</evidence>
<keyword evidence="9 13" id="KW-0342">GTP-binding</keyword>
<dbReference type="Gene3D" id="1.20.1720.10">
    <property type="entry name" value="Multidrug resistance protein D"/>
    <property type="match status" value="1"/>
</dbReference>
<keyword evidence="12" id="KW-0539">Nucleus</keyword>
<dbReference type="PANTHER" id="PTHR45923:SF2">
    <property type="entry name" value="PROTEIN SEY1"/>
    <property type="match status" value="1"/>
</dbReference>
<dbReference type="Pfam" id="PF00172">
    <property type="entry name" value="Zn_clus"/>
    <property type="match status" value="1"/>
</dbReference>
<feature type="transmembrane region" description="Helical" evidence="15">
    <location>
        <begin position="2158"/>
        <end position="2176"/>
    </location>
</feature>
<feature type="compositionally biased region" description="Basic and acidic residues" evidence="14">
    <location>
        <begin position="1390"/>
        <end position="1404"/>
    </location>
</feature>
<dbReference type="InterPro" id="IPR036259">
    <property type="entry name" value="MFS_trans_sf"/>
</dbReference>
<dbReference type="InterPro" id="IPR027417">
    <property type="entry name" value="P-loop_NTPase"/>
</dbReference>
<evidence type="ECO:0000256" key="11">
    <source>
        <dbReference type="ARBA" id="ARBA00023163"/>
    </source>
</evidence>
<dbReference type="EMBL" id="CP055903">
    <property type="protein sequence ID" value="QKX64140.1"/>
    <property type="molecule type" value="Genomic_DNA"/>
</dbReference>
<dbReference type="SUPFAM" id="SSF103473">
    <property type="entry name" value="MFS general substrate transporter"/>
    <property type="match status" value="1"/>
</dbReference>
<feature type="compositionally biased region" description="Polar residues" evidence="14">
    <location>
        <begin position="1"/>
        <end position="18"/>
    </location>
</feature>
<evidence type="ECO:0000256" key="14">
    <source>
        <dbReference type="SAM" id="MobiDB-lite"/>
    </source>
</evidence>
<evidence type="ECO:0000259" key="17">
    <source>
        <dbReference type="PROSITE" id="PS50850"/>
    </source>
</evidence>
<dbReference type="GO" id="GO:0016320">
    <property type="term" value="P:endoplasmic reticulum membrane fusion"/>
    <property type="evidence" value="ECO:0007669"/>
    <property type="project" value="TreeGrafter"/>
</dbReference>
<dbReference type="InterPro" id="IPR030386">
    <property type="entry name" value="G_GB1_RHD3_dom"/>
</dbReference>
<organism evidence="19 20">
    <name type="scientific">Talaromyces rugulosus</name>
    <name type="common">Penicillium rugulosum</name>
    <dbReference type="NCBI Taxonomy" id="121627"/>
    <lineage>
        <taxon>Eukaryota</taxon>
        <taxon>Fungi</taxon>
        <taxon>Dikarya</taxon>
        <taxon>Ascomycota</taxon>
        <taxon>Pezizomycotina</taxon>
        <taxon>Eurotiomycetes</taxon>
        <taxon>Eurotiomycetidae</taxon>
        <taxon>Eurotiales</taxon>
        <taxon>Trichocomaceae</taxon>
        <taxon>Talaromyces</taxon>
        <taxon>Talaromyces sect. Islandici</taxon>
    </lineage>
</organism>
<dbReference type="CDD" id="cd00067">
    <property type="entry name" value="GAL4"/>
    <property type="match status" value="1"/>
</dbReference>
<feature type="transmembrane region" description="Helical" evidence="15">
    <location>
        <begin position="348"/>
        <end position="369"/>
    </location>
</feature>
<dbReference type="FunFam" id="1.20.1720.10:FF:000012">
    <property type="entry name" value="MFS toxin efflux pump (AflT)"/>
    <property type="match status" value="1"/>
</dbReference>
<dbReference type="Gene3D" id="3.40.50.300">
    <property type="entry name" value="P-loop containing nucleotide triphosphate hydrolases"/>
    <property type="match status" value="1"/>
</dbReference>
<evidence type="ECO:0000256" key="4">
    <source>
        <dbReference type="ARBA" id="ARBA00022824"/>
    </source>
</evidence>
<dbReference type="CDD" id="cd17502">
    <property type="entry name" value="MFS_Azr1_MDR_like"/>
    <property type="match status" value="1"/>
</dbReference>
<dbReference type="GO" id="GO:0003677">
    <property type="term" value="F:DNA binding"/>
    <property type="evidence" value="ECO:0007669"/>
    <property type="project" value="UniProtKB-KW"/>
</dbReference>
<dbReference type="InterPro" id="IPR001138">
    <property type="entry name" value="Zn2Cys6_DnaBD"/>
</dbReference>